<dbReference type="FunFam" id="3.40.50.1970:FF:000003">
    <property type="entry name" value="Alcohol dehydrogenase, iron-containing"/>
    <property type="match status" value="1"/>
</dbReference>
<evidence type="ECO:0000259" key="4">
    <source>
        <dbReference type="Pfam" id="PF00465"/>
    </source>
</evidence>
<accession>A0A1X9ND85</accession>
<dbReference type="Proteomes" id="UP000193450">
    <property type="component" value="Chromosome"/>
</dbReference>
<dbReference type="Pfam" id="PF00465">
    <property type="entry name" value="Fe-ADH"/>
    <property type="match status" value="1"/>
</dbReference>
<dbReference type="PANTHER" id="PTHR11496">
    <property type="entry name" value="ALCOHOL DEHYDROGENASE"/>
    <property type="match status" value="1"/>
</dbReference>
<evidence type="ECO:0000256" key="3">
    <source>
        <dbReference type="ARBA" id="ARBA00023002"/>
    </source>
</evidence>
<gene>
    <name evidence="6" type="ORF">BST96_06895</name>
</gene>
<dbReference type="STRING" id="716816.BST96_06895"/>
<dbReference type="InterPro" id="IPR001670">
    <property type="entry name" value="ADH_Fe/GldA"/>
</dbReference>
<sequence length="377" mass="40397">MQKELIGRGATQLLSEYLSSLNVKKLLLVTGKSSYQNCGAQQAFDAVLAGYDCFYYNEFSPNPKFEEVMSGVELARGEGVDLIIAVGGGSAIDVAKCIAAFYPSPGQELQLATGESRLEVDPLPSIAVPTTAGTGSEATHFAVIYVDGKKYSLAAQSLLPIAVILDSTYSENLPPYITASTGFDALCQAVESYWAVGSTTESRAYAAEAISLLLTHLPISVNAPKQLSREKVLYAAHLAGKAINISKTTAPHALSYTITSLYGVPHGHAAALTLGAFFAYHAPEKALEINGHLTSEEFQLRMTELFNLLGVTSPAEAKRFWYELMKNCGLDLKLGNTKVSESPELGSIVASVNLERLKNHPVKFSEAQLLELLGTVP</sequence>
<dbReference type="GO" id="GO:0046872">
    <property type="term" value="F:metal ion binding"/>
    <property type="evidence" value="ECO:0007669"/>
    <property type="project" value="InterPro"/>
</dbReference>
<evidence type="ECO:0000313" key="7">
    <source>
        <dbReference type="Proteomes" id="UP000193450"/>
    </source>
</evidence>
<dbReference type="Pfam" id="PF25137">
    <property type="entry name" value="ADH_Fe_C"/>
    <property type="match status" value="1"/>
</dbReference>
<reference evidence="6 7" key="1">
    <citation type="submission" date="2016-11" db="EMBL/GenBank/DDBJ databases">
        <title>Trade-off between light-utilization and light-protection in marine flavobacteria.</title>
        <authorList>
            <person name="Kumagai Y."/>
        </authorList>
    </citation>
    <scope>NUCLEOTIDE SEQUENCE [LARGE SCALE GENOMIC DNA]</scope>
    <source>
        <strain evidence="6 7">NBRC 107125</strain>
    </source>
</reference>
<dbReference type="KEGG" id="osg:BST96_06895"/>
<comment type="cofactor">
    <cofactor evidence="1">
        <name>Fe cation</name>
        <dbReference type="ChEBI" id="CHEBI:24875"/>
    </cofactor>
</comment>
<evidence type="ECO:0000256" key="2">
    <source>
        <dbReference type="ARBA" id="ARBA00007358"/>
    </source>
</evidence>
<dbReference type="GO" id="GO:0004022">
    <property type="term" value="F:alcohol dehydrogenase (NAD+) activity"/>
    <property type="evidence" value="ECO:0007669"/>
    <property type="project" value="TreeGrafter"/>
</dbReference>
<dbReference type="PANTHER" id="PTHR11496:SF103">
    <property type="entry name" value="DEHYDROGENASE, PUTATIVE-RELATED"/>
    <property type="match status" value="1"/>
</dbReference>
<dbReference type="AlphaFoldDB" id="A0A1X9ND85"/>
<dbReference type="InterPro" id="IPR035873">
    <property type="entry name" value="PhpC"/>
</dbReference>
<dbReference type="CDD" id="cd08182">
    <property type="entry name" value="HEPD"/>
    <property type="match status" value="1"/>
</dbReference>
<dbReference type="Gene3D" id="3.40.50.1970">
    <property type="match status" value="1"/>
</dbReference>
<dbReference type="PROSITE" id="PS00913">
    <property type="entry name" value="ADH_IRON_1"/>
    <property type="match status" value="1"/>
</dbReference>
<keyword evidence="3" id="KW-0560">Oxidoreductase</keyword>
<protein>
    <submittedName>
        <fullName evidence="6">Uncharacterized protein</fullName>
    </submittedName>
</protein>
<dbReference type="InterPro" id="IPR056798">
    <property type="entry name" value="ADH_Fe_C"/>
</dbReference>
<feature type="domain" description="Alcohol dehydrogenase iron-type/glycerol dehydrogenase GldA" evidence="4">
    <location>
        <begin position="5"/>
        <end position="166"/>
    </location>
</feature>
<dbReference type="Gene3D" id="1.20.1090.10">
    <property type="entry name" value="Dehydroquinate synthase-like - alpha domain"/>
    <property type="match status" value="1"/>
</dbReference>
<dbReference type="EMBL" id="CP019343">
    <property type="protein sequence ID" value="ARN73865.1"/>
    <property type="molecule type" value="Genomic_DNA"/>
</dbReference>
<evidence type="ECO:0000259" key="5">
    <source>
        <dbReference type="Pfam" id="PF25137"/>
    </source>
</evidence>
<name>A0A1X9ND85_9GAMM</name>
<feature type="domain" description="Fe-containing alcohol dehydrogenase-like C-terminal" evidence="5">
    <location>
        <begin position="178"/>
        <end position="373"/>
    </location>
</feature>
<dbReference type="InterPro" id="IPR018211">
    <property type="entry name" value="ADH_Fe_CS"/>
</dbReference>
<evidence type="ECO:0000256" key="1">
    <source>
        <dbReference type="ARBA" id="ARBA00001962"/>
    </source>
</evidence>
<dbReference type="RefSeq" id="WP_085757986.1">
    <property type="nucleotide sequence ID" value="NZ_CP019343.1"/>
</dbReference>
<dbReference type="InterPro" id="IPR039697">
    <property type="entry name" value="Alcohol_dehydrogenase_Fe"/>
</dbReference>
<proteinExistence type="inferred from homology"/>
<dbReference type="GO" id="GO:0017000">
    <property type="term" value="P:antibiotic biosynthetic process"/>
    <property type="evidence" value="ECO:0007669"/>
    <property type="project" value="InterPro"/>
</dbReference>
<dbReference type="SUPFAM" id="SSF56796">
    <property type="entry name" value="Dehydroquinate synthase-like"/>
    <property type="match status" value="1"/>
</dbReference>
<comment type="similarity">
    <text evidence="2">Belongs to the iron-containing alcohol dehydrogenase family.</text>
</comment>
<organism evidence="6 7">
    <name type="scientific">Oceanicoccus sagamiensis</name>
    <dbReference type="NCBI Taxonomy" id="716816"/>
    <lineage>
        <taxon>Bacteria</taxon>
        <taxon>Pseudomonadati</taxon>
        <taxon>Pseudomonadota</taxon>
        <taxon>Gammaproteobacteria</taxon>
        <taxon>Cellvibrionales</taxon>
        <taxon>Spongiibacteraceae</taxon>
        <taxon>Oceanicoccus</taxon>
    </lineage>
</organism>
<dbReference type="OrthoDB" id="9815791at2"/>
<keyword evidence="7" id="KW-1185">Reference proteome</keyword>
<evidence type="ECO:0000313" key="6">
    <source>
        <dbReference type="EMBL" id="ARN73865.1"/>
    </source>
</evidence>